<dbReference type="Pfam" id="PF04120">
    <property type="entry name" value="Iron_permease"/>
    <property type="match status" value="1"/>
</dbReference>
<comment type="caution">
    <text evidence="3">The sequence shown here is derived from an EMBL/GenBank/DDBJ whole genome shotgun (WGS) entry which is preliminary data.</text>
</comment>
<dbReference type="GO" id="GO:0005886">
    <property type="term" value="C:plasma membrane"/>
    <property type="evidence" value="ECO:0007669"/>
    <property type="project" value="EnsemblFungi"/>
</dbReference>
<gene>
    <name evidence="3" type="ORF">ZYGR_0Y00280</name>
</gene>
<dbReference type="GO" id="GO:0006829">
    <property type="term" value="P:zinc ion transport"/>
    <property type="evidence" value="ECO:0007669"/>
    <property type="project" value="EnsemblFungi"/>
</dbReference>
<feature type="transmembrane region" description="Helical" evidence="2">
    <location>
        <begin position="508"/>
        <end position="528"/>
    </location>
</feature>
<feature type="transmembrane region" description="Helical" evidence="2">
    <location>
        <begin position="481"/>
        <end position="502"/>
    </location>
</feature>
<dbReference type="GO" id="GO:0015677">
    <property type="term" value="P:copper ion import"/>
    <property type="evidence" value="ECO:0007669"/>
    <property type="project" value="EnsemblFungi"/>
</dbReference>
<dbReference type="GO" id="GO:0005381">
    <property type="term" value="F:iron ion transmembrane transporter activity"/>
    <property type="evidence" value="ECO:0007669"/>
    <property type="project" value="EnsemblFungi"/>
</dbReference>
<evidence type="ECO:0000313" key="4">
    <source>
        <dbReference type="Proteomes" id="UP000187013"/>
    </source>
</evidence>
<organism evidence="3 4">
    <name type="scientific">Zygosaccharomyces rouxii</name>
    <dbReference type="NCBI Taxonomy" id="4956"/>
    <lineage>
        <taxon>Eukaryota</taxon>
        <taxon>Fungi</taxon>
        <taxon>Dikarya</taxon>
        <taxon>Ascomycota</taxon>
        <taxon>Saccharomycotina</taxon>
        <taxon>Saccharomycetes</taxon>
        <taxon>Saccharomycetales</taxon>
        <taxon>Saccharomycetaceae</taxon>
        <taxon>Zygosaccharomyces</taxon>
    </lineage>
</organism>
<accession>A0A1Q3A4D8</accession>
<protein>
    <recommendedName>
        <fullName evidence="5">Low-affinity Fe(2+) transport protein</fullName>
    </recommendedName>
</protein>
<keyword evidence="2" id="KW-1133">Transmembrane helix</keyword>
<dbReference type="OrthoDB" id="2224262at2759"/>
<feature type="region of interest" description="Disordered" evidence="1">
    <location>
        <begin position="1"/>
        <end position="52"/>
    </location>
</feature>
<reference evidence="3 4" key="1">
    <citation type="submission" date="2016-08" db="EMBL/GenBank/DDBJ databases">
        <title>Draft genome sequence of allopolyploid Zygosaccharomyces rouxii.</title>
        <authorList>
            <person name="Watanabe J."/>
            <person name="Uehara K."/>
            <person name="Mogi Y."/>
            <person name="Tsukioka Y."/>
        </authorList>
    </citation>
    <scope>NUCLEOTIDE SEQUENCE [LARGE SCALE GENOMIC DNA]</scope>
    <source>
        <strain evidence="3 4">NBRC 110957</strain>
    </source>
</reference>
<dbReference type="InterPro" id="IPR007251">
    <property type="entry name" value="Iron_permease_Fet4"/>
</dbReference>
<keyword evidence="2" id="KW-0812">Transmembrane</keyword>
<keyword evidence="2" id="KW-0472">Membrane</keyword>
<sequence length="557" mass="62780">MGKLSEFFNNPGSRPTMYYRAPAAVPRPDGSTVTELHDVSSSGSSVSSKDKDDVSVNCSYAESDMNEVVLTKRGHVQTSRGFTGLRKGITDHCMDWMVAWAGSQFVFFFMWIILAVWCIIGIVYKAPSVWQVVMQDGQSIQCYIWDTLLMRQQLISTHEQLSVCGNVRSRIGTLKRLFSSRQLSRSSGKKDLKDDCVSVHSEEMQCNSVTERSATEGKLPSETWYDKFCSFTSVILGSLYVIIIFWICIFIWIGTGALWIDAGNSPPYTGEKTGSNPRLARFADNWQLYINTATAVVLMVCSVFLQNIRSRHDKYIGKFIRGIMTMDVDIETEARRKFGDFDTQNPVIAMETKKRGWGQRSIDFYADVIGTGIGIIIAIVVFSIWLGIGNQLSWSDDWWLIIGTYTGLMGYLDGFVIREAYHRITNKEEHSYRIVAEEDLELFHLAGITCPPEYTGLDIPTSKSLDYKVSAWISHVCSSPLSVLFAVCSVIGLIIISSALHWSTTGQLIANTPTMIIEAFLLIVLIQAHNWADQRRRIEVSSLYARRCILLAHLQRI</sequence>
<evidence type="ECO:0000256" key="2">
    <source>
        <dbReference type="SAM" id="Phobius"/>
    </source>
</evidence>
<evidence type="ECO:0000313" key="3">
    <source>
        <dbReference type="EMBL" id="GAV50586.1"/>
    </source>
</evidence>
<feature type="transmembrane region" description="Helical" evidence="2">
    <location>
        <begin position="105"/>
        <end position="124"/>
    </location>
</feature>
<proteinExistence type="predicted"/>
<dbReference type="OMA" id="WQVVMQD"/>
<evidence type="ECO:0000256" key="1">
    <source>
        <dbReference type="SAM" id="MobiDB-lite"/>
    </source>
</evidence>
<feature type="transmembrane region" description="Helical" evidence="2">
    <location>
        <begin position="286"/>
        <end position="305"/>
    </location>
</feature>
<evidence type="ECO:0008006" key="5">
    <source>
        <dbReference type="Google" id="ProtNLM"/>
    </source>
</evidence>
<dbReference type="eggNOG" id="ENOG502QRCK">
    <property type="taxonomic scope" value="Eukaryota"/>
</dbReference>
<dbReference type="AlphaFoldDB" id="A0A1Q3A4D8"/>
<dbReference type="GO" id="GO:0005375">
    <property type="term" value="F:copper ion transmembrane transporter activity"/>
    <property type="evidence" value="ECO:0007669"/>
    <property type="project" value="EnsemblFungi"/>
</dbReference>
<dbReference type="Proteomes" id="UP000187013">
    <property type="component" value="Unassembled WGS sequence"/>
</dbReference>
<feature type="transmembrane region" description="Helical" evidence="2">
    <location>
        <begin position="364"/>
        <end position="386"/>
    </location>
</feature>
<name>A0A1Q3A4D8_ZYGRO</name>
<feature type="transmembrane region" description="Helical" evidence="2">
    <location>
        <begin position="234"/>
        <end position="260"/>
    </location>
</feature>
<dbReference type="EMBL" id="BDGX01000025">
    <property type="protein sequence ID" value="GAV50586.1"/>
    <property type="molecule type" value="Genomic_DNA"/>
</dbReference>
<feature type="transmembrane region" description="Helical" evidence="2">
    <location>
        <begin position="398"/>
        <end position="417"/>
    </location>
</feature>